<protein>
    <submittedName>
        <fullName evidence="1">RHS repeat-associated core domain-containing protein</fullName>
    </submittedName>
</protein>
<name>A0ABV6V880_9ACTN</name>
<gene>
    <name evidence="1" type="ORF">ACEZDG_11675</name>
</gene>
<dbReference type="InterPro" id="IPR050708">
    <property type="entry name" value="T6SS_VgrG/RHS"/>
</dbReference>
<dbReference type="Pfam" id="PF25023">
    <property type="entry name" value="TEN_YD-shell"/>
    <property type="match status" value="2"/>
</dbReference>
<keyword evidence="2" id="KW-1185">Reference proteome</keyword>
<dbReference type="Gene3D" id="1.10.530.10">
    <property type="match status" value="1"/>
</dbReference>
<dbReference type="SUPFAM" id="SSF53955">
    <property type="entry name" value="Lysozyme-like"/>
    <property type="match status" value="1"/>
</dbReference>
<evidence type="ECO:0000313" key="2">
    <source>
        <dbReference type="Proteomes" id="UP001592582"/>
    </source>
</evidence>
<dbReference type="InterPro" id="IPR056823">
    <property type="entry name" value="TEN-like_YD-shell"/>
</dbReference>
<dbReference type="NCBIfam" id="TIGR03696">
    <property type="entry name" value="Rhs_assc_core"/>
    <property type="match status" value="1"/>
</dbReference>
<dbReference type="EMBL" id="JBHEZX010000004">
    <property type="protein sequence ID" value="MFC1409934.1"/>
    <property type="molecule type" value="Genomic_DNA"/>
</dbReference>
<dbReference type="SUPFAM" id="SSF69304">
    <property type="entry name" value="Tricorn protease N-terminal domain"/>
    <property type="match status" value="1"/>
</dbReference>
<evidence type="ECO:0000313" key="1">
    <source>
        <dbReference type="EMBL" id="MFC1409934.1"/>
    </source>
</evidence>
<dbReference type="PANTHER" id="PTHR32305">
    <property type="match status" value="1"/>
</dbReference>
<proteinExistence type="predicted"/>
<dbReference type="InterPro" id="IPR006530">
    <property type="entry name" value="YD"/>
</dbReference>
<dbReference type="InterPro" id="IPR022385">
    <property type="entry name" value="Rhs_assc_core"/>
</dbReference>
<dbReference type="NCBIfam" id="TIGR01643">
    <property type="entry name" value="YD_repeat_2x"/>
    <property type="match status" value="9"/>
</dbReference>
<dbReference type="Gene3D" id="2.180.10.10">
    <property type="entry name" value="RHS repeat-associated core"/>
    <property type="match status" value="3"/>
</dbReference>
<dbReference type="InterPro" id="IPR023346">
    <property type="entry name" value="Lysozyme-like_dom_sf"/>
</dbReference>
<reference evidence="1 2" key="1">
    <citation type="submission" date="2024-09" db="EMBL/GenBank/DDBJ databases">
        <authorList>
            <person name="Lee S.D."/>
        </authorList>
    </citation>
    <scope>NUCLEOTIDE SEQUENCE [LARGE SCALE GENOMIC DNA]</scope>
    <source>
        <strain evidence="1 2">N1-1</strain>
    </source>
</reference>
<sequence>MTDFGSKAAVSPDLAVNAFGDGAGYHIQVAQEKTGFTWKEVAVLRPGNLDDSSWTGYQCTSGDGRYEAVAVLPTSAVNNNAARDQGAFAYSVDLRTGTVRPIASGVGLEYFSPGCGTGDQAAFSLYLGTDEKTSEILTADLTSGKVVHTTTVAGQVTSTVPTGQGLVGVMGSQLVSLPRSGAVTGRPSRIASVAGSAYELRPAADGGIDFLTLAPGRKTASVVHESHGTVHSLGTGPAAGLQIFQGRAGHNTLAGSTSLADGSSLRKVDASPLADPAYASLDGDALFGDHQKNTTADSSVLVTGSRKLVKRAPAAATTVGRVSTTVPPAVPASGAPAAKSSANSAYTAAAAGSVVNAAFVTPKAVQATALATVQTPKCSVPRNDPTKQAMQPSNAQVDWAVQMAEQNLLTGSAVARPANFDNLGLASYSANGDFAQVPLSHPASSSQTSVPRSVMEAILAQESNWDQASWHALPGIGGNPLIGNYYGTAGSIDSINYAAADCGYGIGQVTNGMASTDTTFSAHGQIKVAVDYEENIAAGLQILERSWNQLYAAGITANGGDPKYLENWYFAIWAYNSGVQPTAAYGNTTNCTPGLTCAGPDGTWGLGWSNNPANPNYPPNRQPYLAYTYGDAAHPGSWPYQERVLGWMGTPLLRSNAKAYAGPAYHGGSNWLNIAPFTTFCGANNHCTPNAAQTAGTCGLADSECWWSLPASWIPSIATTGSTSSYTYGAGSTEPSVADPHPPTCNRDSGVLPSTSSGAPIIVSAQVGLAVGSTPLNIAGCSGENWSNNGTFTMSYGTDSSGNATGAIDTHQLGVGFGGYTLFTHTHDGSESAVINTGTWTPNLPKLQYYKIKLHFPATAASATNAVYSINPGGGVSPWKIRVNQDWGSEQWVTIGTFAMENGGNVVLTNQSGNVPKAGEAWSDFDVAYDAIAFTPEGGTPGQPIGGPPTIQDAPKGSNPAYIQCGCARRTAGDPVDTSTGYFGQDFTDLTTPGRGAVLNMTRSYAEAIADPNGPNGSLAADGPLGWGWTFNYNQHATTDATTGNVTVRQEDGSSVTFLDASGTYTPSAPRFDATLTKSGSTYTYTRLGQAIFSFDVATGHLLSEQDLAGSKASTPYATVLAYDSSGHLSTVTDPAGRTFTFTWTGSHITKLADSAGRTLTYAYDANDNLTDVVDAGGGHSQYGYDGNHLMVSMRTPGNYGGPASAVTSMVYDSSERVTTQKDPDGDPTTFAYNPDGTVLVTDPAGHQIQYTYQNGLLTKQTNGYGTSSAGTWSYTYDPVTLGVTSETDPAGHLTTYTYDDHGNKSSESNSLGYATDYQYDDHGNLIETIGPDGVAKVNQYDQSGHIPSGSAGVLDLTSTTVTSAENVVDATAGTFGSVAARTVNYYYDDPAHPADLTRTVDALGNTTTDAYDAFGDKTSVTDAVGNKTTYSFDTGKGWLMSSTTPQGDKTTYTRDAWGQLTKSTDALGHTNASSYDLDGHAVSSTDGNGRTSTVTYDAAGRPTQAETADGTVTKTDYNPDGTVADTVDGLGNRTSYGYDGQGRKVSRTDPDLRTTSTVIDPSGRVTSSTDAKGRTTTMGYDAAGELLSVAYSDTSSPGTTFSYDPAGRKTSMTDGTGTTSYTYDAFGELTQKITGAGAVVSYGFDNGGNLVSMTYPGETTAVARGFDADNRLASITDTSGKKTAFGYSADGVLASTTYPDGDVVTNGYDTTDTLTSAAVSGSTSSALTLGRDNAGQVDAEQLGTAPSTSFSYTDREQLAAATGGSPEAFAIDRANNPTTVGGSTQSFDAAGQLCWSTQGAVADPACATAPTGARTFSYDQLGERTAQSSGAATYGYDQSGRLTSFSGGGTTAAYTYDGVGARTSKTVNGATTSFVYDDSSLSNLLTDGTNDYLYGPGGLPIEQKSASASYWFVHDQVGSTTALLDASGAEASTYAYSAYGVTTHSGTASTPLQYTGQYTDAESGLLFLRARYYDPSTAEFLTVDPDVDLTGTPYAYAGGNPLNAVDLSGLDWWNPISWSSDTWKNIGAGALAGAAVVGTAACIVAEPCGVGELAIAGGASFAAGGISISTAASWGAAAGAFGGLAYSVSSGGDSSSGDSGGSSGSSSSSGSDANRQASQDYAHQQAQMDHVFVPKHKLGALIASCGDEGATMDQIIDSVQDAPDGIYGKTNPLVRVINGYTVTIRGAMIKGVFKVGTAFIP</sequence>
<dbReference type="Pfam" id="PF20148">
    <property type="entry name" value="DUF6531"/>
    <property type="match status" value="1"/>
</dbReference>
<accession>A0ABV6V880</accession>
<dbReference type="InterPro" id="IPR045351">
    <property type="entry name" value="DUF6531"/>
</dbReference>
<dbReference type="Pfam" id="PF05593">
    <property type="entry name" value="RHS_repeat"/>
    <property type="match status" value="5"/>
</dbReference>
<comment type="caution">
    <text evidence="1">The sequence shown here is derived from an EMBL/GenBank/DDBJ whole genome shotgun (WGS) entry which is preliminary data.</text>
</comment>
<dbReference type="PANTHER" id="PTHR32305:SF15">
    <property type="entry name" value="PROTEIN RHSA-RELATED"/>
    <property type="match status" value="1"/>
</dbReference>
<dbReference type="SUPFAM" id="SSF101898">
    <property type="entry name" value="NHL repeat"/>
    <property type="match status" value="1"/>
</dbReference>
<dbReference type="Pfam" id="PF25275">
    <property type="entry name" value="Golvesin_C"/>
    <property type="match status" value="1"/>
</dbReference>
<dbReference type="InterPro" id="IPR033803">
    <property type="entry name" value="CBD-like_Golvesin-Xly"/>
</dbReference>
<dbReference type="InterPro" id="IPR031325">
    <property type="entry name" value="RHS_repeat"/>
</dbReference>
<organism evidence="1 2">
    <name type="scientific">Streptacidiphilus alkalitolerans</name>
    <dbReference type="NCBI Taxonomy" id="3342712"/>
    <lineage>
        <taxon>Bacteria</taxon>
        <taxon>Bacillati</taxon>
        <taxon>Actinomycetota</taxon>
        <taxon>Actinomycetes</taxon>
        <taxon>Kitasatosporales</taxon>
        <taxon>Streptomycetaceae</taxon>
        <taxon>Streptacidiphilus</taxon>
    </lineage>
</organism>
<dbReference type="Proteomes" id="UP001592582">
    <property type="component" value="Unassembled WGS sequence"/>
</dbReference>